<dbReference type="EMBL" id="JANEYG010000061">
    <property type="protein sequence ID" value="KAJ8914939.1"/>
    <property type="molecule type" value="Genomic_DNA"/>
</dbReference>
<organism evidence="2 3">
    <name type="scientific">Exocentrus adspersus</name>
    <dbReference type="NCBI Taxonomy" id="1586481"/>
    <lineage>
        <taxon>Eukaryota</taxon>
        <taxon>Metazoa</taxon>
        <taxon>Ecdysozoa</taxon>
        <taxon>Arthropoda</taxon>
        <taxon>Hexapoda</taxon>
        <taxon>Insecta</taxon>
        <taxon>Pterygota</taxon>
        <taxon>Neoptera</taxon>
        <taxon>Endopterygota</taxon>
        <taxon>Coleoptera</taxon>
        <taxon>Polyphaga</taxon>
        <taxon>Cucujiformia</taxon>
        <taxon>Chrysomeloidea</taxon>
        <taxon>Cerambycidae</taxon>
        <taxon>Lamiinae</taxon>
        <taxon>Acanthocinini</taxon>
        <taxon>Exocentrus</taxon>
    </lineage>
</organism>
<keyword evidence="3" id="KW-1185">Reference proteome</keyword>
<evidence type="ECO:0000259" key="1">
    <source>
        <dbReference type="PROSITE" id="PS50013"/>
    </source>
</evidence>
<dbReference type="Gene3D" id="2.40.50.40">
    <property type="match status" value="1"/>
</dbReference>
<reference evidence="2 3" key="1">
    <citation type="journal article" date="2023" name="Insect Mol. Biol.">
        <title>Genome sequencing provides insights into the evolution of gene families encoding plant cell wall-degrading enzymes in longhorned beetles.</title>
        <authorList>
            <person name="Shin N.R."/>
            <person name="Okamura Y."/>
            <person name="Kirsch R."/>
            <person name="Pauchet Y."/>
        </authorList>
    </citation>
    <scope>NUCLEOTIDE SEQUENCE [LARGE SCALE GENOMIC DNA]</scope>
    <source>
        <strain evidence="2">EAD_L_NR</strain>
    </source>
</reference>
<gene>
    <name evidence="2" type="ORF">NQ315_016094</name>
</gene>
<proteinExistence type="predicted"/>
<sequence length="100" mass="12223">MEHRTNNKTCAWWHRERFHDLRCLSRELDKREERAVPKTLVDQNGQDIEGSFYGEELQKTLHNDVYLIEKVVRKKRYKLLVKWLGLDKRHNSWIDKTDMV</sequence>
<evidence type="ECO:0000313" key="3">
    <source>
        <dbReference type="Proteomes" id="UP001159042"/>
    </source>
</evidence>
<comment type="caution">
    <text evidence="2">The sequence shown here is derived from an EMBL/GenBank/DDBJ whole genome shotgun (WGS) entry which is preliminary data.</text>
</comment>
<dbReference type="SUPFAM" id="SSF54160">
    <property type="entry name" value="Chromo domain-like"/>
    <property type="match status" value="1"/>
</dbReference>
<name>A0AAV8VLD7_9CUCU</name>
<dbReference type="GO" id="GO:0005694">
    <property type="term" value="C:chromosome"/>
    <property type="evidence" value="ECO:0007669"/>
    <property type="project" value="UniProtKB-ARBA"/>
</dbReference>
<dbReference type="Proteomes" id="UP001159042">
    <property type="component" value="Unassembled WGS sequence"/>
</dbReference>
<protein>
    <recommendedName>
        <fullName evidence="1">Chromo domain-containing protein</fullName>
    </recommendedName>
</protein>
<dbReference type="InterPro" id="IPR016197">
    <property type="entry name" value="Chromo-like_dom_sf"/>
</dbReference>
<feature type="domain" description="Chromo" evidence="1">
    <location>
        <begin position="66"/>
        <end position="100"/>
    </location>
</feature>
<dbReference type="AlphaFoldDB" id="A0AAV8VLD7"/>
<evidence type="ECO:0000313" key="2">
    <source>
        <dbReference type="EMBL" id="KAJ8914939.1"/>
    </source>
</evidence>
<dbReference type="PROSITE" id="PS50013">
    <property type="entry name" value="CHROMO_2"/>
    <property type="match status" value="1"/>
</dbReference>
<accession>A0AAV8VLD7</accession>
<dbReference type="InterPro" id="IPR000953">
    <property type="entry name" value="Chromo/chromo_shadow_dom"/>
</dbReference>